<keyword evidence="4 7" id="KW-1133">Transmembrane helix</keyword>
<feature type="transmembrane region" description="Helical" evidence="7">
    <location>
        <begin position="92"/>
        <end position="111"/>
    </location>
</feature>
<feature type="transmembrane region" description="Helical" evidence="7">
    <location>
        <begin position="123"/>
        <end position="141"/>
    </location>
</feature>
<comment type="similarity">
    <text evidence="2">Belongs to the nucleobase:cation symporter-2 (NCS2) (TC 2.A.40) family.</text>
</comment>
<accession>A0ABR0WMJ7</accession>
<comment type="subcellular location">
    <subcellularLocation>
        <location evidence="1">Membrane</location>
        <topology evidence="1">Multi-pass membrane protein</topology>
    </subcellularLocation>
</comment>
<feature type="transmembrane region" description="Helical" evidence="7">
    <location>
        <begin position="518"/>
        <end position="538"/>
    </location>
</feature>
<evidence type="ECO:0000256" key="7">
    <source>
        <dbReference type="SAM" id="Phobius"/>
    </source>
</evidence>
<feature type="transmembrane region" description="Helical" evidence="7">
    <location>
        <begin position="280"/>
        <end position="300"/>
    </location>
</feature>
<feature type="transmembrane region" description="Helical" evidence="7">
    <location>
        <begin position="481"/>
        <end position="498"/>
    </location>
</feature>
<keyword evidence="5 7" id="KW-0472">Membrane</keyword>
<feature type="transmembrane region" description="Helical" evidence="7">
    <location>
        <begin position="218"/>
        <end position="238"/>
    </location>
</feature>
<feature type="compositionally biased region" description="Basic and acidic residues" evidence="6">
    <location>
        <begin position="1"/>
        <end position="20"/>
    </location>
</feature>
<evidence type="ECO:0000256" key="5">
    <source>
        <dbReference type="ARBA" id="ARBA00023136"/>
    </source>
</evidence>
<evidence type="ECO:0000313" key="9">
    <source>
        <dbReference type="Proteomes" id="UP001318860"/>
    </source>
</evidence>
<evidence type="ECO:0000313" key="8">
    <source>
        <dbReference type="EMBL" id="KAK6148400.1"/>
    </source>
</evidence>
<keyword evidence="9" id="KW-1185">Reference proteome</keyword>
<evidence type="ECO:0000256" key="6">
    <source>
        <dbReference type="SAM" id="MobiDB-lite"/>
    </source>
</evidence>
<dbReference type="Proteomes" id="UP001318860">
    <property type="component" value="Unassembled WGS sequence"/>
</dbReference>
<evidence type="ECO:0000256" key="3">
    <source>
        <dbReference type="ARBA" id="ARBA00022692"/>
    </source>
</evidence>
<feature type="transmembrane region" description="Helical" evidence="7">
    <location>
        <begin position="147"/>
        <end position="165"/>
    </location>
</feature>
<gene>
    <name evidence="8" type="ORF">DH2020_019312</name>
</gene>
<dbReference type="InterPro" id="IPR006043">
    <property type="entry name" value="NCS2"/>
</dbReference>
<evidence type="ECO:0000256" key="2">
    <source>
        <dbReference type="ARBA" id="ARBA00008821"/>
    </source>
</evidence>
<protein>
    <submittedName>
        <fullName evidence="8">Uncharacterized protein</fullName>
    </submittedName>
</protein>
<reference evidence="8 9" key="1">
    <citation type="journal article" date="2021" name="Comput. Struct. Biotechnol. J.">
        <title>De novo genome assembly of the potent medicinal plant Rehmannia glutinosa using nanopore technology.</title>
        <authorList>
            <person name="Ma L."/>
            <person name="Dong C."/>
            <person name="Song C."/>
            <person name="Wang X."/>
            <person name="Zheng X."/>
            <person name="Niu Y."/>
            <person name="Chen S."/>
            <person name="Feng W."/>
        </authorList>
    </citation>
    <scope>NUCLEOTIDE SEQUENCE [LARGE SCALE GENOMIC DNA]</scope>
    <source>
        <strain evidence="8">DH-2019</strain>
    </source>
</reference>
<sequence length="587" mass="64028">MRGRAPIRDHATTTKGKAVDSEQWVQVKKRTSRAGPSPEGSTSHLHVQINNPFEVFRDEDEQMSHEKINSEQVQTRGEGPSHNKAEAILLGFQHYIVMLGTTVIIPTALVPQMGGGNEEKAQVIQTLLFVAGLNTLLQSWFGTRLPVVIGGSYTFVAPTISIILSGRWSDPDPISVCDLDTIARFRKIMRATQGALIVASTIQIVLGFSGLWRNVARFLSPISVVPLVALTGFGLYEFGFPGVAKCVEIGLPELILLVVFSQYLPHLIKSGKHIFDRFAVLITVVIVWIYAHLLTVGGAYNGAAPKTQASCRTDRAGLIDSAPWISVPYPFQWGAPSFDAGEAFAMMMAAFVALVESTGALIGTSRYASATPLPPSILSRGVGWQGVAILLSGLFGTANGSSVSVENAGLIAMTRVGSRRVVQISAGFMLFFSVLGKFGAVFASIPAPIVGALYCLFFAYAGGGGLSFLQFCQLNSFRNKFILAISIFLGLSVPQYFNEYTAIKGYGPAHTSGRWFNDIVNVPFSSEAFVAGILAYFFDNTLDKKDPQIRKDRGKHWWDKFRAFKTDSRSEEFYSLPFNLNKYFPSV</sequence>
<evidence type="ECO:0000256" key="4">
    <source>
        <dbReference type="ARBA" id="ARBA00022989"/>
    </source>
</evidence>
<feature type="region of interest" description="Disordered" evidence="6">
    <location>
        <begin position="1"/>
        <end position="45"/>
    </location>
</feature>
<evidence type="ECO:0000256" key="1">
    <source>
        <dbReference type="ARBA" id="ARBA00004141"/>
    </source>
</evidence>
<comment type="caution">
    <text evidence="8">The sequence shown here is derived from an EMBL/GenBank/DDBJ whole genome shotgun (WGS) entry which is preliminary data.</text>
</comment>
<feature type="transmembrane region" description="Helical" evidence="7">
    <location>
        <begin position="194"/>
        <end position="212"/>
    </location>
</feature>
<dbReference type="PANTHER" id="PTHR11119">
    <property type="entry name" value="XANTHINE-URACIL / VITAMIN C PERMEASE FAMILY MEMBER"/>
    <property type="match status" value="1"/>
</dbReference>
<dbReference type="EMBL" id="JABTTQ020000010">
    <property type="protein sequence ID" value="KAK6148400.1"/>
    <property type="molecule type" value="Genomic_DNA"/>
</dbReference>
<name>A0ABR0WMJ7_REHGL</name>
<dbReference type="Pfam" id="PF00860">
    <property type="entry name" value="Xan_ur_permease"/>
    <property type="match status" value="1"/>
</dbReference>
<dbReference type="NCBIfam" id="NF037981">
    <property type="entry name" value="NCS2_1"/>
    <property type="match status" value="1"/>
</dbReference>
<feature type="transmembrane region" description="Helical" evidence="7">
    <location>
        <begin position="449"/>
        <end position="469"/>
    </location>
</feature>
<proteinExistence type="inferred from homology"/>
<keyword evidence="3 7" id="KW-0812">Transmembrane</keyword>
<feature type="transmembrane region" description="Helical" evidence="7">
    <location>
        <begin position="421"/>
        <end position="443"/>
    </location>
</feature>
<organism evidence="8 9">
    <name type="scientific">Rehmannia glutinosa</name>
    <name type="common">Chinese foxglove</name>
    <dbReference type="NCBI Taxonomy" id="99300"/>
    <lineage>
        <taxon>Eukaryota</taxon>
        <taxon>Viridiplantae</taxon>
        <taxon>Streptophyta</taxon>
        <taxon>Embryophyta</taxon>
        <taxon>Tracheophyta</taxon>
        <taxon>Spermatophyta</taxon>
        <taxon>Magnoliopsida</taxon>
        <taxon>eudicotyledons</taxon>
        <taxon>Gunneridae</taxon>
        <taxon>Pentapetalae</taxon>
        <taxon>asterids</taxon>
        <taxon>lamiids</taxon>
        <taxon>Lamiales</taxon>
        <taxon>Orobanchaceae</taxon>
        <taxon>Rehmannieae</taxon>
        <taxon>Rehmannia</taxon>
    </lineage>
</organism>